<accession>B2J0N4</accession>
<protein>
    <submittedName>
        <fullName evidence="1">Uncharacterized protein</fullName>
    </submittedName>
</protein>
<reference evidence="1 2" key="2">
    <citation type="journal article" date="2013" name="Plant Physiol.">
        <title>A Nostoc punctiforme Sugar Transporter Necessary to Establish a Cyanobacterium-Plant Symbiosis.</title>
        <authorList>
            <person name="Ekman M."/>
            <person name="Picossi S."/>
            <person name="Campbell E.L."/>
            <person name="Meeks J.C."/>
            <person name="Flores E."/>
        </authorList>
    </citation>
    <scope>NUCLEOTIDE SEQUENCE [LARGE SCALE GENOMIC DNA]</scope>
    <source>
        <strain evidence="2">ATCC 29133 / PCC 73102</strain>
    </source>
</reference>
<dbReference type="RefSeq" id="WP_012408269.1">
    <property type="nucleotide sequence ID" value="NC_010628.1"/>
</dbReference>
<proteinExistence type="predicted"/>
<sequence length="63" mass="7140">MYLAVGSGQSRTWKQIVKGLNGTLGKLKALFMQGFWEISLGEDEEYAQVDVAFIQAIAKYRKR</sequence>
<name>B2J0N4_NOSP7</name>
<evidence type="ECO:0000313" key="1">
    <source>
        <dbReference type="EMBL" id="ACC80251.1"/>
    </source>
</evidence>
<dbReference type="EMBL" id="CP001037">
    <property type="protein sequence ID" value="ACC80251.1"/>
    <property type="molecule type" value="Genomic_DNA"/>
</dbReference>
<dbReference type="HOGENOM" id="CLU_2881387_0_0_3"/>
<evidence type="ECO:0000313" key="2">
    <source>
        <dbReference type="Proteomes" id="UP000001191"/>
    </source>
</evidence>
<dbReference type="KEGG" id="npu:Npun_R1562"/>
<dbReference type="EnsemblBacteria" id="ACC80251">
    <property type="protein sequence ID" value="ACC80251"/>
    <property type="gene ID" value="Npun_R1562"/>
</dbReference>
<reference evidence="2" key="1">
    <citation type="submission" date="2008-04" db="EMBL/GenBank/DDBJ databases">
        <title>Complete sequence of chromosome of Nostoc punctiforme ATCC 29133.</title>
        <authorList>
            <consortium name="US DOE Joint Genome Institute"/>
            <person name="Copeland A."/>
            <person name="Lucas S."/>
            <person name="Lapidus A."/>
            <person name="Glavina del Rio T."/>
            <person name="Dalin E."/>
            <person name="Tice H."/>
            <person name="Pitluck S."/>
            <person name="Chain P."/>
            <person name="Malfatti S."/>
            <person name="Shin M."/>
            <person name="Vergez L."/>
            <person name="Schmutz J."/>
            <person name="Larimer F."/>
            <person name="Land M."/>
            <person name="Hauser L."/>
            <person name="Kyrpides N."/>
            <person name="Kim E."/>
            <person name="Meeks J.C."/>
            <person name="Elhai J."/>
            <person name="Campbell E.L."/>
            <person name="Thiel T."/>
            <person name="Longmire J."/>
            <person name="Potts M."/>
            <person name="Atlas R."/>
        </authorList>
    </citation>
    <scope>NUCLEOTIDE SEQUENCE [LARGE SCALE GENOMIC DNA]</scope>
    <source>
        <strain evidence="2">ATCC 29133 / PCC 73102</strain>
    </source>
</reference>
<gene>
    <name evidence="1" type="ordered locus">Npun_R1562</name>
</gene>
<organism evidence="1 2">
    <name type="scientific">Nostoc punctiforme (strain ATCC 29133 / PCC 73102)</name>
    <dbReference type="NCBI Taxonomy" id="63737"/>
    <lineage>
        <taxon>Bacteria</taxon>
        <taxon>Bacillati</taxon>
        <taxon>Cyanobacteriota</taxon>
        <taxon>Cyanophyceae</taxon>
        <taxon>Nostocales</taxon>
        <taxon>Nostocaceae</taxon>
        <taxon>Nostoc</taxon>
    </lineage>
</organism>
<keyword evidence="2" id="KW-1185">Reference proteome</keyword>
<dbReference type="AlphaFoldDB" id="B2J0N4"/>
<dbReference type="Proteomes" id="UP000001191">
    <property type="component" value="Chromosome"/>
</dbReference>